<accession>A0A7R7EH46</accession>
<dbReference type="AlphaFoldDB" id="A0A7R7EH46"/>
<dbReference type="KEGG" id="ahb:bsdtb5_04200"/>
<evidence type="ECO:0000313" key="4">
    <source>
        <dbReference type="Proteomes" id="UP000595897"/>
    </source>
</evidence>
<evidence type="ECO:0000256" key="1">
    <source>
        <dbReference type="ARBA" id="ARBA00022737"/>
    </source>
</evidence>
<keyword evidence="4" id="KW-1185">Reference proteome</keyword>
<dbReference type="EMBL" id="AP024169">
    <property type="protein sequence ID" value="BCN29125.1"/>
    <property type="molecule type" value="Genomic_DNA"/>
</dbReference>
<keyword evidence="1" id="KW-0677">Repeat</keyword>
<dbReference type="InterPro" id="IPR001119">
    <property type="entry name" value="SLH_dom"/>
</dbReference>
<dbReference type="PROSITE" id="PS51272">
    <property type="entry name" value="SLH"/>
    <property type="match status" value="1"/>
</dbReference>
<organism evidence="3 4">
    <name type="scientific">Anaeromicropila herbilytica</name>
    <dbReference type="NCBI Taxonomy" id="2785025"/>
    <lineage>
        <taxon>Bacteria</taxon>
        <taxon>Bacillati</taxon>
        <taxon>Bacillota</taxon>
        <taxon>Clostridia</taxon>
        <taxon>Lachnospirales</taxon>
        <taxon>Lachnospiraceae</taxon>
        <taxon>Anaeromicropila</taxon>
    </lineage>
</organism>
<name>A0A7R7EH46_9FIRM</name>
<evidence type="ECO:0000313" key="3">
    <source>
        <dbReference type="EMBL" id="BCN29125.1"/>
    </source>
</evidence>
<gene>
    <name evidence="3" type="ORF">bsdtb5_04200</name>
</gene>
<reference evidence="3 4" key="1">
    <citation type="submission" date="2020-11" db="EMBL/GenBank/DDBJ databases">
        <title>Draft genome sequencing of a Lachnospiraceae strain isolated from anoxic soil subjected to BSD treatment.</title>
        <authorList>
            <person name="Uek A."/>
            <person name="Tonouchi A."/>
        </authorList>
    </citation>
    <scope>NUCLEOTIDE SEQUENCE [LARGE SCALE GENOMIC DNA]</scope>
    <source>
        <strain evidence="3 4">TB5</strain>
    </source>
</reference>
<feature type="domain" description="SLH" evidence="2">
    <location>
        <begin position="85"/>
        <end position="148"/>
    </location>
</feature>
<dbReference type="RefSeq" id="WP_271714420.1">
    <property type="nucleotide sequence ID" value="NZ_AP024169.1"/>
</dbReference>
<sequence>MNQRKYRINLLIFCFALLLTFSLVIGDHVSASTNQKASEVTALLGITKDKKGNVIAKSKYVSRAEFAEMVVLASPFAGDVTKTSTLELFKDVPKNSNKAAYIQIAVSKGYMRGYLGGKFYPNKKVTLKEAIYGVLGILGYSNADFSNNLSDARYAKYKELGLSKNLSRSENDTITASDCENLFFNLLNAKQKSGDIYGKTLGFALSDNGKIDTDAILQKKTKGPYLVKKGWQKKLSSKLSSYHVYINNKKSTYDAIEDYSIAYCVENLKKVMVYQDKVYGRIENITLSQNQPQELAISGTTYTVEYPKKMKTLFKNSSIQKGSIVALLLGKDDKVSYVLPIHSTNADKNWSSRLSIKAGKATIYRNDKATALSTIQNYDVLYYSTELQTVWAYSKKTFGSLDNITSNQSEPQELTVAGSTYSVGNPSQMKKIIKQSSIRTGMPVVLLFGWDDKVSNILPLSSTVVLGNWQQKLTFPLKEGTFYKNGLKATSADITSYDVMYYSNELKSVWSYNKKAYGTLNSISPSISSPDEIVVAGKTYALKLPPVNTTSSSDSDTDNLIENSWGTRLQENGIHSGDNVVVLFGYNGNVADIYPVEKMPVTLTGYVLSIDNKLVKDANQTSVIKQVVHLVDTSGVLRDFQCADSSITKGSVVNVNFKYGEAVVTKINTNSISSLSDITSRKLASDIRIIAVKDQSYSTLTTSELKEMTWGSGNTLYYSCNAAGEITDLILRDTVNSGYQYGLLKSVNLSELEDGSGLTRLTLSINGNETTITTDVPKWNINPGPKAIKLEDNEIKDMYDLNMVRISYISGNQANVGNAVYRIADDAQVYFLTNGKYYEASLDDITSFNNHLVDGYVAQSQGPIRIIVIAN</sequence>
<proteinExistence type="predicted"/>
<evidence type="ECO:0000259" key="2">
    <source>
        <dbReference type="PROSITE" id="PS51272"/>
    </source>
</evidence>
<dbReference type="Proteomes" id="UP000595897">
    <property type="component" value="Chromosome"/>
</dbReference>
<dbReference type="Pfam" id="PF00395">
    <property type="entry name" value="SLH"/>
    <property type="match status" value="1"/>
</dbReference>
<protein>
    <recommendedName>
        <fullName evidence="2">SLH domain-containing protein</fullName>
    </recommendedName>
</protein>